<proteinExistence type="predicted"/>
<name>A0A427A0E4_ENSVE</name>
<dbReference type="EMBL" id="AMZH03004277">
    <property type="protein sequence ID" value="RRT69651.1"/>
    <property type="molecule type" value="Genomic_DNA"/>
</dbReference>
<sequence length="163" mass="19108">MNQHSPEKKSKARSQTTKDGLTKREQGFCRTVKPANGRCNDLFSASLVDIDRVAVFPEDPVCLAVKQPSRRSRRLRFQGKRDGTHQTKTRRGTGGDTDRIRTWWTGWREMEDREWGFFDRLGIQDLFGERRRLSKGKTVNEVAERIRFPAQEKAWKVKRSERK</sequence>
<reference evidence="2 3" key="1">
    <citation type="journal article" date="2014" name="Agronomy (Basel)">
        <title>A Draft Genome Sequence for Ensete ventricosum, the Drought-Tolerant Tree Against Hunger.</title>
        <authorList>
            <person name="Harrison J."/>
            <person name="Moore K.A."/>
            <person name="Paszkiewicz K."/>
            <person name="Jones T."/>
            <person name="Grant M."/>
            <person name="Ambacheew D."/>
            <person name="Muzemil S."/>
            <person name="Studholme D.J."/>
        </authorList>
    </citation>
    <scope>NUCLEOTIDE SEQUENCE [LARGE SCALE GENOMIC DNA]</scope>
</reference>
<dbReference type="Proteomes" id="UP000287651">
    <property type="component" value="Unassembled WGS sequence"/>
</dbReference>
<evidence type="ECO:0000256" key="1">
    <source>
        <dbReference type="SAM" id="MobiDB-lite"/>
    </source>
</evidence>
<evidence type="ECO:0000313" key="2">
    <source>
        <dbReference type="EMBL" id="RRT69651.1"/>
    </source>
</evidence>
<feature type="region of interest" description="Disordered" evidence="1">
    <location>
        <begin position="70"/>
        <end position="96"/>
    </location>
</feature>
<dbReference type="AlphaFoldDB" id="A0A427A0E4"/>
<protein>
    <submittedName>
        <fullName evidence="2">Uncharacterized protein</fullName>
    </submittedName>
</protein>
<feature type="region of interest" description="Disordered" evidence="1">
    <location>
        <begin position="1"/>
        <end position="28"/>
    </location>
</feature>
<evidence type="ECO:0000313" key="3">
    <source>
        <dbReference type="Proteomes" id="UP000287651"/>
    </source>
</evidence>
<accession>A0A427A0E4</accession>
<gene>
    <name evidence="2" type="ORF">B296_00015667</name>
</gene>
<organism evidence="2 3">
    <name type="scientific">Ensete ventricosum</name>
    <name type="common">Abyssinian banana</name>
    <name type="synonym">Musa ensete</name>
    <dbReference type="NCBI Taxonomy" id="4639"/>
    <lineage>
        <taxon>Eukaryota</taxon>
        <taxon>Viridiplantae</taxon>
        <taxon>Streptophyta</taxon>
        <taxon>Embryophyta</taxon>
        <taxon>Tracheophyta</taxon>
        <taxon>Spermatophyta</taxon>
        <taxon>Magnoliopsida</taxon>
        <taxon>Liliopsida</taxon>
        <taxon>Zingiberales</taxon>
        <taxon>Musaceae</taxon>
        <taxon>Ensete</taxon>
    </lineage>
</organism>
<comment type="caution">
    <text evidence="2">The sequence shown here is derived from an EMBL/GenBank/DDBJ whole genome shotgun (WGS) entry which is preliminary data.</text>
</comment>